<comment type="similarity">
    <text evidence="2">Belongs to the bacterial solute-binding protein 1 family.</text>
</comment>
<dbReference type="EMBL" id="AP024590">
    <property type="protein sequence ID" value="BCU53999.1"/>
    <property type="molecule type" value="Genomic_DNA"/>
</dbReference>
<dbReference type="RefSeq" id="WP_088221735.1">
    <property type="nucleotide sequence ID" value="NZ_AP024590.1"/>
</dbReference>
<gene>
    <name evidence="4" type="ORF">ENKO_05930</name>
</gene>
<dbReference type="Pfam" id="PF01547">
    <property type="entry name" value="SBP_bac_1"/>
    <property type="match status" value="1"/>
</dbReference>
<feature type="signal peptide" evidence="3">
    <location>
        <begin position="1"/>
        <end position="22"/>
    </location>
</feature>
<protein>
    <submittedName>
        <fullName evidence="4">Sugar ABC transporter substrate-binding protein</fullName>
    </submittedName>
</protein>
<organism evidence="4 5">
    <name type="scientific">Enterobacter kobei</name>
    <dbReference type="NCBI Taxonomy" id="208224"/>
    <lineage>
        <taxon>Bacteria</taxon>
        <taxon>Pseudomonadati</taxon>
        <taxon>Pseudomonadota</taxon>
        <taxon>Gammaproteobacteria</taxon>
        <taxon>Enterobacterales</taxon>
        <taxon>Enterobacteriaceae</taxon>
        <taxon>Enterobacter</taxon>
        <taxon>Enterobacter cloacae complex</taxon>
    </lineage>
</organism>
<feature type="chain" id="PRO_5041718613" evidence="3">
    <location>
        <begin position="23"/>
        <end position="428"/>
    </location>
</feature>
<dbReference type="GO" id="GO:0030288">
    <property type="term" value="C:outer membrane-bounded periplasmic space"/>
    <property type="evidence" value="ECO:0007669"/>
    <property type="project" value="UniProtKB-ARBA"/>
</dbReference>
<evidence type="ECO:0000313" key="4">
    <source>
        <dbReference type="EMBL" id="BCU53999.1"/>
    </source>
</evidence>
<dbReference type="PANTHER" id="PTHR43649">
    <property type="entry name" value="ARABINOSE-BINDING PROTEIN-RELATED"/>
    <property type="match status" value="1"/>
</dbReference>
<dbReference type="SUPFAM" id="SSF53850">
    <property type="entry name" value="Periplasmic binding protein-like II"/>
    <property type="match status" value="1"/>
</dbReference>
<dbReference type="InterPro" id="IPR050490">
    <property type="entry name" value="Bact_solute-bd_prot1"/>
</dbReference>
<dbReference type="PROSITE" id="PS51257">
    <property type="entry name" value="PROKAR_LIPOPROTEIN"/>
    <property type="match status" value="1"/>
</dbReference>
<sequence>MLKKILPVTASLLLVCACAALAQPAEIRISWWGGNSRHQATLKAIELFEKQNPDIQVKAEYAGWEGYLSRLTVQMAGGDAPDVIQTNWNWLPLFSKDGNGFYDLLTLKENIDLSQYDPQSLQSVMVDNKLNGIPVAMTARSFYYNQKLWQEMGVAYPQSWEELKAAGNAFKAKDKNKYPLVLDYMESITLVQSWMVQKHNIAAIDEKSGKFNYTPQQWVEFFQVYKDLVDNHVFPSTRVLSSYGKSNTWEMKPWIQGQWGGIYMWNTNAVMYENNLAAPYNTLELGPFFMLPGATDAGLFLKPTMMFSVAKTSRHPQQAAKLIDFLMNDPAGVAAMGLERGTPLSKKAVAQLSASGVLKDDNITVTGIKSSLALPHQIPTSPYFDNPQLVALWHDTIQNIDQGNITVEQAASQFAKKAGRILQRAVKK</sequence>
<comment type="subcellular location">
    <subcellularLocation>
        <location evidence="1">Periplasm</location>
    </subcellularLocation>
</comment>
<name>A0AA86MA19_9ENTR</name>
<dbReference type="AlphaFoldDB" id="A0AA86MA19"/>
<dbReference type="Gene3D" id="3.40.190.10">
    <property type="entry name" value="Periplasmic binding protein-like II"/>
    <property type="match status" value="2"/>
</dbReference>
<evidence type="ECO:0000256" key="3">
    <source>
        <dbReference type="SAM" id="SignalP"/>
    </source>
</evidence>
<evidence type="ECO:0000256" key="2">
    <source>
        <dbReference type="ARBA" id="ARBA00008520"/>
    </source>
</evidence>
<dbReference type="Proteomes" id="UP000682928">
    <property type="component" value="Chromosome"/>
</dbReference>
<evidence type="ECO:0000313" key="5">
    <source>
        <dbReference type="Proteomes" id="UP000682928"/>
    </source>
</evidence>
<dbReference type="InterPro" id="IPR006059">
    <property type="entry name" value="SBP"/>
</dbReference>
<accession>A0AA86MA19</accession>
<evidence type="ECO:0000256" key="1">
    <source>
        <dbReference type="ARBA" id="ARBA00004418"/>
    </source>
</evidence>
<dbReference type="PANTHER" id="PTHR43649:SF11">
    <property type="entry name" value="ABC TRANSPORTER SUBSTRATE-BINDING PROTEIN YESO-RELATED"/>
    <property type="match status" value="1"/>
</dbReference>
<reference evidence="4" key="1">
    <citation type="submission" date="2021-04" db="EMBL/GenBank/DDBJ databases">
        <title>Difference and commonality of drug resistance evolution in various bacteria. and drug sensitivity profiles.</title>
        <authorList>
            <person name="Maeda T."/>
            <person name="Shibai A."/>
            <person name="Kawada K."/>
            <person name="Kotani H."/>
            <person name="Tarusawa Y."/>
            <person name="Tanabe K."/>
            <person name="Furusawa C."/>
        </authorList>
    </citation>
    <scope>NUCLEOTIDE SEQUENCE</scope>
    <source>
        <strain evidence="4">JCM 8580</strain>
    </source>
</reference>
<proteinExistence type="inferred from homology"/>
<keyword evidence="3" id="KW-0732">Signal</keyword>